<dbReference type="AlphaFoldDB" id="A0A656HAX4"/>
<sequence precursor="true">MSLRTTFKRQSDITLAFIAATVLLLPGLLVALLVRLTSPGPILYWSERVGENNRIFRMPKFRTMRTDTPAVATHLLQDPARWLTPIGGFLRKTSLDELPQLWSILKGDMSFVGPRPALFNQDDLIALRTEREVHRILPGLTGWAQINGRDELPIPQKVALDAEYLLRQSFWFDLKIIWLTALKVMRSEGVTH</sequence>
<evidence type="ECO:0000313" key="4">
    <source>
        <dbReference type="EMBL" id="EIJ34231.1"/>
    </source>
</evidence>
<keyword evidence="2" id="KW-1133">Transmembrane helix</keyword>
<reference evidence="5" key="1">
    <citation type="journal article" date="2011" name="Stand. Genomic Sci.">
        <title>Genome sequence of the filamentous, gliding Thiothrix nivea neotype strain (JP2(T)).</title>
        <authorList>
            <person name="Lapidus A."/>
            <person name="Nolan M."/>
            <person name="Lucas S."/>
            <person name="Glavina Del Rio T."/>
            <person name="Tice H."/>
            <person name="Cheng J.F."/>
            <person name="Tapia R."/>
            <person name="Han C."/>
            <person name="Goodwin L."/>
            <person name="Pitluck S."/>
            <person name="Liolios K."/>
            <person name="Pagani I."/>
            <person name="Ivanova N."/>
            <person name="Huntemann M."/>
            <person name="Mavromatis K."/>
            <person name="Mikhailova N."/>
            <person name="Pati A."/>
            <person name="Chen A."/>
            <person name="Palaniappan K."/>
            <person name="Land M."/>
            <person name="Brambilla E.M."/>
            <person name="Rohde M."/>
            <person name="Abt B."/>
            <person name="Verbarg S."/>
            <person name="Goker M."/>
            <person name="Bristow J."/>
            <person name="Eisen J.A."/>
            <person name="Markowitz V."/>
            <person name="Hugenholtz P."/>
            <person name="Kyrpides N.C."/>
            <person name="Klenk H.P."/>
            <person name="Woyke T."/>
        </authorList>
    </citation>
    <scope>NUCLEOTIDE SEQUENCE [LARGE SCALE GENOMIC DNA]</scope>
    <source>
        <strain evidence="5">ATCC 35100 / DSM 5205 / JP2</strain>
    </source>
</reference>
<evidence type="ECO:0000256" key="2">
    <source>
        <dbReference type="SAM" id="Phobius"/>
    </source>
</evidence>
<comment type="similarity">
    <text evidence="1">Belongs to the bacterial sugar transferase family.</text>
</comment>
<feature type="transmembrane region" description="Helical" evidence="2">
    <location>
        <begin position="12"/>
        <end position="34"/>
    </location>
</feature>
<dbReference type="RefSeq" id="WP_002708172.1">
    <property type="nucleotide sequence ID" value="NZ_JH651384.1"/>
</dbReference>
<evidence type="ECO:0000313" key="5">
    <source>
        <dbReference type="Proteomes" id="UP000005317"/>
    </source>
</evidence>
<evidence type="ECO:0000259" key="3">
    <source>
        <dbReference type="Pfam" id="PF02397"/>
    </source>
</evidence>
<keyword evidence="5" id="KW-1185">Reference proteome</keyword>
<dbReference type="InterPro" id="IPR003362">
    <property type="entry name" value="Bact_transf"/>
</dbReference>
<feature type="domain" description="Bacterial sugar transferase" evidence="3">
    <location>
        <begin position="8"/>
        <end position="185"/>
    </location>
</feature>
<dbReference type="EMBL" id="JH651384">
    <property type="protein sequence ID" value="EIJ34231.1"/>
    <property type="molecule type" value="Genomic_DNA"/>
</dbReference>
<proteinExistence type="inferred from homology"/>
<organism evidence="4 5">
    <name type="scientific">Thiothrix nivea (strain ATCC 35100 / DSM 5205 / JP2)</name>
    <dbReference type="NCBI Taxonomy" id="870187"/>
    <lineage>
        <taxon>Bacteria</taxon>
        <taxon>Pseudomonadati</taxon>
        <taxon>Pseudomonadota</taxon>
        <taxon>Gammaproteobacteria</taxon>
        <taxon>Thiotrichales</taxon>
        <taxon>Thiotrichaceae</taxon>
        <taxon>Thiothrix</taxon>
    </lineage>
</organism>
<dbReference type="GO" id="GO:0016780">
    <property type="term" value="F:phosphotransferase activity, for other substituted phosphate groups"/>
    <property type="evidence" value="ECO:0007669"/>
    <property type="project" value="TreeGrafter"/>
</dbReference>
<gene>
    <name evidence="4" type="ORF">Thini_1640</name>
</gene>
<keyword evidence="4" id="KW-0808">Transferase</keyword>
<accession>A0A656HAX4</accession>
<dbReference type="Pfam" id="PF02397">
    <property type="entry name" value="Bac_transf"/>
    <property type="match status" value="1"/>
</dbReference>
<dbReference type="PANTHER" id="PTHR30576">
    <property type="entry name" value="COLANIC BIOSYNTHESIS UDP-GLUCOSE LIPID CARRIER TRANSFERASE"/>
    <property type="match status" value="1"/>
</dbReference>
<dbReference type="Proteomes" id="UP000005317">
    <property type="component" value="Unassembled WGS sequence"/>
</dbReference>
<protein>
    <submittedName>
        <fullName evidence="4">Sugar transferase</fullName>
    </submittedName>
</protein>
<name>A0A656HAX4_THINJ</name>
<keyword evidence="2" id="KW-0472">Membrane</keyword>
<keyword evidence="2" id="KW-0812">Transmembrane</keyword>
<dbReference type="PANTHER" id="PTHR30576:SF10">
    <property type="entry name" value="SLL5057 PROTEIN"/>
    <property type="match status" value="1"/>
</dbReference>
<evidence type="ECO:0000256" key="1">
    <source>
        <dbReference type="ARBA" id="ARBA00006464"/>
    </source>
</evidence>
<dbReference type="OrthoDB" id="9808602at2"/>